<feature type="region of interest" description="Disordered" evidence="4">
    <location>
        <begin position="62"/>
        <end position="94"/>
    </location>
</feature>
<keyword evidence="2" id="KW-0496">Mitochondrion</keyword>
<evidence type="ECO:0000256" key="4">
    <source>
        <dbReference type="SAM" id="MobiDB-lite"/>
    </source>
</evidence>
<dbReference type="InterPro" id="IPR020373">
    <property type="entry name" value="Kgd4/YMR-31"/>
</dbReference>
<sequence>MRIIQFFLSSSSLKYQLRTSKMSLLLKEILISELKSPKGIRILSRSMQTIKPHVPMIQFRKGGFASGGGRHSVESASAPAPSSKPSKPGHVQARPIIEDYQLPHRYRRQPMDEKEIEAVNSGVCLF</sequence>
<dbReference type="OrthoDB" id="2116030at2759"/>
<comment type="similarity">
    <text evidence="3">Belongs to the alpha-ketoglutarate dehydrogenase component 4 family.</text>
</comment>
<organism evidence="5 6">
    <name type="scientific">Laodelphax striatellus</name>
    <name type="common">Small brown planthopper</name>
    <name type="synonym">Delphax striatella</name>
    <dbReference type="NCBI Taxonomy" id="195883"/>
    <lineage>
        <taxon>Eukaryota</taxon>
        <taxon>Metazoa</taxon>
        <taxon>Ecdysozoa</taxon>
        <taxon>Arthropoda</taxon>
        <taxon>Hexapoda</taxon>
        <taxon>Insecta</taxon>
        <taxon>Pterygota</taxon>
        <taxon>Neoptera</taxon>
        <taxon>Paraneoptera</taxon>
        <taxon>Hemiptera</taxon>
        <taxon>Auchenorrhyncha</taxon>
        <taxon>Fulgoroidea</taxon>
        <taxon>Delphacidae</taxon>
        <taxon>Criomorphinae</taxon>
        <taxon>Laodelphax</taxon>
    </lineage>
</organism>
<evidence type="ECO:0000313" key="5">
    <source>
        <dbReference type="EMBL" id="RZF41435.1"/>
    </source>
</evidence>
<proteinExistence type="inferred from homology"/>
<name>A0A482X689_LAOST</name>
<dbReference type="GO" id="GO:0005739">
    <property type="term" value="C:mitochondrion"/>
    <property type="evidence" value="ECO:0007669"/>
    <property type="project" value="UniProtKB-SubCell"/>
</dbReference>
<evidence type="ECO:0000256" key="2">
    <source>
        <dbReference type="ARBA" id="ARBA00023128"/>
    </source>
</evidence>
<accession>A0A482X689</accession>
<reference evidence="5 6" key="1">
    <citation type="journal article" date="2017" name="Gigascience">
        <title>Genome sequence of the small brown planthopper, Laodelphax striatellus.</title>
        <authorList>
            <person name="Zhu J."/>
            <person name="Jiang F."/>
            <person name="Wang X."/>
            <person name="Yang P."/>
            <person name="Bao Y."/>
            <person name="Zhao W."/>
            <person name="Wang W."/>
            <person name="Lu H."/>
            <person name="Wang Q."/>
            <person name="Cui N."/>
            <person name="Li J."/>
            <person name="Chen X."/>
            <person name="Luo L."/>
            <person name="Yu J."/>
            <person name="Kang L."/>
            <person name="Cui F."/>
        </authorList>
    </citation>
    <scope>NUCLEOTIDE SEQUENCE [LARGE SCALE GENOMIC DNA]</scope>
    <source>
        <strain evidence="5">Lst14</strain>
    </source>
</reference>
<protein>
    <recommendedName>
        <fullName evidence="7">28S ribosomal protein S36, mitochondrial</fullName>
    </recommendedName>
</protein>
<evidence type="ECO:0000256" key="1">
    <source>
        <dbReference type="ARBA" id="ARBA00004173"/>
    </source>
</evidence>
<comment type="caution">
    <text evidence="5">The sequence shown here is derived from an EMBL/GenBank/DDBJ whole genome shotgun (WGS) entry which is preliminary data.</text>
</comment>
<evidence type="ECO:0008006" key="7">
    <source>
        <dbReference type="Google" id="ProtNLM"/>
    </source>
</evidence>
<feature type="compositionally biased region" description="Low complexity" evidence="4">
    <location>
        <begin position="75"/>
        <end position="88"/>
    </location>
</feature>
<dbReference type="Pfam" id="PF10937">
    <property type="entry name" value="Kgd4-YMR31"/>
    <property type="match status" value="1"/>
</dbReference>
<dbReference type="AlphaFoldDB" id="A0A482X689"/>
<keyword evidence="6" id="KW-1185">Reference proteome</keyword>
<dbReference type="GO" id="GO:0006103">
    <property type="term" value="P:2-oxoglutarate metabolic process"/>
    <property type="evidence" value="ECO:0007669"/>
    <property type="project" value="InterPro"/>
</dbReference>
<comment type="subcellular location">
    <subcellularLocation>
        <location evidence="1">Mitochondrion</location>
    </subcellularLocation>
</comment>
<dbReference type="Proteomes" id="UP000291343">
    <property type="component" value="Unassembled WGS sequence"/>
</dbReference>
<evidence type="ECO:0000256" key="3">
    <source>
        <dbReference type="ARBA" id="ARBA00043970"/>
    </source>
</evidence>
<evidence type="ECO:0000313" key="6">
    <source>
        <dbReference type="Proteomes" id="UP000291343"/>
    </source>
</evidence>
<gene>
    <name evidence="5" type="ORF">LSTR_LSTR000149</name>
</gene>
<dbReference type="EMBL" id="QKKF02016774">
    <property type="protein sequence ID" value="RZF41435.1"/>
    <property type="molecule type" value="Genomic_DNA"/>
</dbReference>
<dbReference type="InParanoid" id="A0A482X689"/>